<reference evidence="6 7" key="1">
    <citation type="submission" date="2019-06" db="EMBL/GenBank/DDBJ databases">
        <title>Genomic Encyclopedia of Type Strains, Phase IV (KMG-V): Genome sequencing to study the core and pangenomes of soil and plant-associated prokaryotes.</title>
        <authorList>
            <person name="Whitman W."/>
        </authorList>
    </citation>
    <scope>NUCLEOTIDE SEQUENCE [LARGE SCALE GENOMIC DNA]</scope>
    <source>
        <strain evidence="6 7">BR 11140</strain>
    </source>
</reference>
<feature type="transmembrane region" description="Helical" evidence="4">
    <location>
        <begin position="262"/>
        <end position="285"/>
    </location>
</feature>
<dbReference type="GO" id="GO:0022857">
    <property type="term" value="F:transmembrane transporter activity"/>
    <property type="evidence" value="ECO:0007669"/>
    <property type="project" value="InterPro"/>
</dbReference>
<dbReference type="Pfam" id="PF07690">
    <property type="entry name" value="MFS_1"/>
    <property type="match status" value="1"/>
</dbReference>
<keyword evidence="3 4" id="KW-0472">Membrane</keyword>
<feature type="transmembrane region" description="Helical" evidence="4">
    <location>
        <begin position="12"/>
        <end position="36"/>
    </location>
</feature>
<evidence type="ECO:0000259" key="5">
    <source>
        <dbReference type="PROSITE" id="PS50850"/>
    </source>
</evidence>
<sequence length="411" mass="42693">MTSPVLSRKRSLSAPALTAAIGCAICLALSLIPLFMGIFPVFLEPVSTEFGWGRSLFPQAPMIVGLTAAVAGPFIGRVLDRKGVRGILPIGFAIWYIGLFSLSLMDGSVAALYLVAVVIGIGGTIAGPIAFAKIINGWFDRNRGLALGLVMSGVPAIATAIAIQVAQGLIDLQGWRVAYRILAIVAAVIAIPTALLLVREAQHRDAPGHARIIADGLTGSEAFRSRDFLLTIGASCIAVGALMGVTNHFLGWMTERGVDKDMATLALSLFSLAGPLGPIVGGFLVDRVSSPKVVASFFAMGPMGMGLLLFGGNAAVVPGMVFFGLGFSSINGLAPYLISRYFGMKAGSEILAVTFAALTIGMGVGPVLIGLGHDIYGGYGQTMAMAGGAMLFTLIAALFFQPYRFSGPPRP</sequence>
<evidence type="ECO:0000256" key="1">
    <source>
        <dbReference type="ARBA" id="ARBA00022692"/>
    </source>
</evidence>
<dbReference type="SUPFAM" id="SSF103473">
    <property type="entry name" value="MFS general substrate transporter"/>
    <property type="match status" value="1"/>
</dbReference>
<feature type="transmembrane region" description="Helical" evidence="4">
    <location>
        <begin position="56"/>
        <end position="75"/>
    </location>
</feature>
<feature type="transmembrane region" description="Helical" evidence="4">
    <location>
        <begin position="350"/>
        <end position="371"/>
    </location>
</feature>
<dbReference type="AlphaFoldDB" id="A0A560HPC5"/>
<feature type="transmembrane region" description="Helical" evidence="4">
    <location>
        <begin position="144"/>
        <end position="165"/>
    </location>
</feature>
<protein>
    <submittedName>
        <fullName evidence="6">MFS family arabinose efflux permease</fullName>
    </submittedName>
</protein>
<evidence type="ECO:0000256" key="2">
    <source>
        <dbReference type="ARBA" id="ARBA00022989"/>
    </source>
</evidence>
<dbReference type="Gene3D" id="1.20.1250.20">
    <property type="entry name" value="MFS general substrate transporter like domains"/>
    <property type="match status" value="2"/>
</dbReference>
<keyword evidence="2 4" id="KW-1133">Transmembrane helix</keyword>
<feature type="transmembrane region" description="Helical" evidence="4">
    <location>
        <begin position="177"/>
        <end position="198"/>
    </location>
</feature>
<dbReference type="EMBL" id="VITT01000040">
    <property type="protein sequence ID" value="TWB46960.1"/>
    <property type="molecule type" value="Genomic_DNA"/>
</dbReference>
<dbReference type="PANTHER" id="PTHR11360">
    <property type="entry name" value="MONOCARBOXYLATE TRANSPORTER"/>
    <property type="match status" value="1"/>
</dbReference>
<dbReference type="InterPro" id="IPR050327">
    <property type="entry name" value="Proton-linked_MCT"/>
</dbReference>
<comment type="caution">
    <text evidence="6">The sequence shown here is derived from an EMBL/GenBank/DDBJ whole genome shotgun (WGS) entry which is preliminary data.</text>
</comment>
<feature type="domain" description="Major facilitator superfamily (MFS) profile" evidence="5">
    <location>
        <begin position="21"/>
        <end position="405"/>
    </location>
</feature>
<dbReference type="PANTHER" id="PTHR11360:SF290">
    <property type="entry name" value="MONOCARBOXYLATE MFS PERMEASE"/>
    <property type="match status" value="1"/>
</dbReference>
<name>A0A560HPC5_9PROT</name>
<feature type="transmembrane region" description="Helical" evidence="4">
    <location>
        <begin position="292"/>
        <end position="310"/>
    </location>
</feature>
<dbReference type="InterPro" id="IPR020846">
    <property type="entry name" value="MFS_dom"/>
</dbReference>
<keyword evidence="1 4" id="KW-0812">Transmembrane</keyword>
<dbReference type="Proteomes" id="UP000318050">
    <property type="component" value="Unassembled WGS sequence"/>
</dbReference>
<evidence type="ECO:0000313" key="6">
    <source>
        <dbReference type="EMBL" id="TWB46960.1"/>
    </source>
</evidence>
<feature type="transmembrane region" description="Helical" evidence="4">
    <location>
        <begin position="383"/>
        <end position="400"/>
    </location>
</feature>
<gene>
    <name evidence="6" type="ORF">FBZ92_14018</name>
</gene>
<evidence type="ECO:0000313" key="7">
    <source>
        <dbReference type="Proteomes" id="UP000318050"/>
    </source>
</evidence>
<feature type="transmembrane region" description="Helical" evidence="4">
    <location>
        <begin position="111"/>
        <end position="132"/>
    </location>
</feature>
<feature type="transmembrane region" description="Helical" evidence="4">
    <location>
        <begin position="316"/>
        <end position="338"/>
    </location>
</feature>
<dbReference type="PROSITE" id="PS50850">
    <property type="entry name" value="MFS"/>
    <property type="match status" value="1"/>
</dbReference>
<feature type="transmembrane region" description="Helical" evidence="4">
    <location>
        <begin position="87"/>
        <end position="105"/>
    </location>
</feature>
<accession>A0A560HPC5</accession>
<feature type="transmembrane region" description="Helical" evidence="4">
    <location>
        <begin position="228"/>
        <end position="250"/>
    </location>
</feature>
<organism evidence="6 7">
    <name type="scientific">Nitrospirillum amazonense</name>
    <dbReference type="NCBI Taxonomy" id="28077"/>
    <lineage>
        <taxon>Bacteria</taxon>
        <taxon>Pseudomonadati</taxon>
        <taxon>Pseudomonadota</taxon>
        <taxon>Alphaproteobacteria</taxon>
        <taxon>Rhodospirillales</taxon>
        <taxon>Azospirillaceae</taxon>
        <taxon>Nitrospirillum</taxon>
    </lineage>
</organism>
<dbReference type="InterPro" id="IPR011701">
    <property type="entry name" value="MFS"/>
</dbReference>
<dbReference type="InterPro" id="IPR036259">
    <property type="entry name" value="MFS_trans_sf"/>
</dbReference>
<evidence type="ECO:0000256" key="4">
    <source>
        <dbReference type="SAM" id="Phobius"/>
    </source>
</evidence>
<proteinExistence type="predicted"/>
<evidence type="ECO:0000256" key="3">
    <source>
        <dbReference type="ARBA" id="ARBA00023136"/>
    </source>
</evidence>